<keyword evidence="2" id="KW-1185">Reference proteome</keyword>
<protein>
    <recommendedName>
        <fullName evidence="3">F-box domain-containing protein</fullName>
    </recommendedName>
</protein>
<evidence type="ECO:0000313" key="2">
    <source>
        <dbReference type="Proteomes" id="UP000019384"/>
    </source>
</evidence>
<dbReference type="HOGENOM" id="CLU_053891_0_0_1"/>
<evidence type="ECO:0000313" key="1">
    <source>
        <dbReference type="EMBL" id="CDK29975.1"/>
    </source>
</evidence>
<reference evidence="1" key="1">
    <citation type="submission" date="2013-12" db="EMBL/GenBank/DDBJ databases">
        <authorList>
            <person name="Genoscope - CEA"/>
        </authorList>
    </citation>
    <scope>NUCLEOTIDE SEQUENCE</scope>
    <source>
        <strain evidence="1">CBS 1993</strain>
    </source>
</reference>
<proteinExistence type="predicted"/>
<dbReference type="SUPFAM" id="SSF52047">
    <property type="entry name" value="RNI-like"/>
    <property type="match status" value="1"/>
</dbReference>
<reference evidence="1" key="2">
    <citation type="submission" date="2014-02" db="EMBL/GenBank/DDBJ databases">
        <title>Complete DNA sequence of /Kuraishia capsulata/ illustrates novel genomic features among budding yeasts (/Saccharomycotina/).</title>
        <authorList>
            <person name="Morales L."/>
            <person name="Noel B."/>
            <person name="Porcel B."/>
            <person name="Marcet-Houben M."/>
            <person name="Hullo M-F."/>
            <person name="Sacerdot C."/>
            <person name="Tekaia F."/>
            <person name="Leh-Louis V."/>
            <person name="Despons L."/>
            <person name="Khanna V."/>
            <person name="Aury J-M."/>
            <person name="Barbe V."/>
            <person name="Couloux A."/>
            <person name="Labadie K."/>
            <person name="Pelletier E."/>
            <person name="Souciet J-L."/>
            <person name="Boekhout T."/>
            <person name="Gabaldon T."/>
            <person name="Wincker P."/>
            <person name="Dujon B."/>
        </authorList>
    </citation>
    <scope>NUCLEOTIDE SEQUENCE</scope>
    <source>
        <strain evidence="1">CBS 1993</strain>
    </source>
</reference>
<dbReference type="EMBL" id="HG793131">
    <property type="protein sequence ID" value="CDK29975.1"/>
    <property type="molecule type" value="Genomic_DNA"/>
</dbReference>
<gene>
    <name evidence="1" type="ORF">KUCA_T00005970001</name>
</gene>
<evidence type="ECO:0008006" key="3">
    <source>
        <dbReference type="Google" id="ProtNLM"/>
    </source>
</evidence>
<name>W6MY41_9ASCO</name>
<dbReference type="Proteomes" id="UP000019384">
    <property type="component" value="Unassembled WGS sequence"/>
</dbReference>
<dbReference type="RefSeq" id="XP_022461955.1">
    <property type="nucleotide sequence ID" value="XM_022604463.1"/>
</dbReference>
<dbReference type="GeneID" id="34523343"/>
<accession>W6MY41</accession>
<sequence>MSTSKRKKLSDSSDLLALLPLEIYQLIIPRISKTDLVNCSSTSRSHRRKLEGNCFQECKIPWDAIDTFLESSLDKSQCEQVRLYLSTNLTNSKKAEWNDLYKLLSKLKELRSLVLETSSSSIFLKYQPLDEKQTGKVADLSLVSQFRFAKFEISHLRCFPQISSLSLQNFQICKDMFDFQDYRFPNLTSLQLANCTWEFPVGLHLIFPCKLQKLVIQLDDSHSNFTLSERFLSLLKFHKDRTCNEEYYSHLKHLEIEVKGKYQPFCNWLQAPCAGLTTLKLLGWKLNSLGDLDAVFKDKFPNLEMLEMSISNEMDLARCRSKLQRLLPEARIKLRVSDA</sequence>
<organism evidence="1 2">
    <name type="scientific">Kuraishia capsulata CBS 1993</name>
    <dbReference type="NCBI Taxonomy" id="1382522"/>
    <lineage>
        <taxon>Eukaryota</taxon>
        <taxon>Fungi</taxon>
        <taxon>Dikarya</taxon>
        <taxon>Ascomycota</taxon>
        <taxon>Saccharomycotina</taxon>
        <taxon>Pichiomycetes</taxon>
        <taxon>Pichiales</taxon>
        <taxon>Pichiaceae</taxon>
        <taxon>Kuraishia</taxon>
    </lineage>
</organism>
<dbReference type="AlphaFoldDB" id="W6MY41"/>